<keyword evidence="2" id="KW-1185">Reference proteome</keyword>
<proteinExistence type="predicted"/>
<reference evidence="1" key="1">
    <citation type="submission" date="2020-06" db="EMBL/GenBank/DDBJ databases">
        <authorList>
            <consortium name="Plant Systems Biology data submission"/>
        </authorList>
    </citation>
    <scope>NUCLEOTIDE SEQUENCE</scope>
    <source>
        <strain evidence="1">D6</strain>
    </source>
</reference>
<dbReference type="AlphaFoldDB" id="A0A9N8EQP8"/>
<evidence type="ECO:0000313" key="1">
    <source>
        <dbReference type="EMBL" id="CAB9525482.1"/>
    </source>
</evidence>
<sequence length="140" mass="16190">MLRHYGILNHQVRAMRLRGYPKSHQPATRYRKLKFIQGSHPQIQKEITPQVAWISSVWMDFLSPVSPLVEALVASWMQFEVRTLRYSIVRVSAYACMIMKDLQTIPLPRNTVIPAVIRPQGKADQMKEKENLPGSRCFGQ</sequence>
<gene>
    <name evidence="1" type="ORF">SEMRO_1683_G290891.1</name>
</gene>
<evidence type="ECO:0000313" key="2">
    <source>
        <dbReference type="Proteomes" id="UP001153069"/>
    </source>
</evidence>
<accession>A0A9N8EQP8</accession>
<dbReference type="EMBL" id="CAICTM010001681">
    <property type="protein sequence ID" value="CAB9525482.1"/>
    <property type="molecule type" value="Genomic_DNA"/>
</dbReference>
<name>A0A9N8EQP8_9STRA</name>
<protein>
    <submittedName>
        <fullName evidence="1">Uncharacterized protein</fullName>
    </submittedName>
</protein>
<dbReference type="Proteomes" id="UP001153069">
    <property type="component" value="Unassembled WGS sequence"/>
</dbReference>
<organism evidence="1 2">
    <name type="scientific">Seminavis robusta</name>
    <dbReference type="NCBI Taxonomy" id="568900"/>
    <lineage>
        <taxon>Eukaryota</taxon>
        <taxon>Sar</taxon>
        <taxon>Stramenopiles</taxon>
        <taxon>Ochrophyta</taxon>
        <taxon>Bacillariophyta</taxon>
        <taxon>Bacillariophyceae</taxon>
        <taxon>Bacillariophycidae</taxon>
        <taxon>Naviculales</taxon>
        <taxon>Naviculaceae</taxon>
        <taxon>Seminavis</taxon>
    </lineage>
</organism>
<comment type="caution">
    <text evidence="1">The sequence shown here is derived from an EMBL/GenBank/DDBJ whole genome shotgun (WGS) entry which is preliminary data.</text>
</comment>